<protein>
    <recommendedName>
        <fullName evidence="2">RING-type domain-containing protein</fullName>
    </recommendedName>
</protein>
<dbReference type="Pfam" id="PF13639">
    <property type="entry name" value="zf-RING_2"/>
    <property type="match status" value="1"/>
</dbReference>
<accession>A0ABC9B7U2</accession>
<dbReference type="Proteomes" id="UP001497457">
    <property type="component" value="Chromosome 24b"/>
</dbReference>
<organism evidence="3 4">
    <name type="scientific">Urochloa decumbens</name>
    <dbReference type="NCBI Taxonomy" id="240449"/>
    <lineage>
        <taxon>Eukaryota</taxon>
        <taxon>Viridiplantae</taxon>
        <taxon>Streptophyta</taxon>
        <taxon>Embryophyta</taxon>
        <taxon>Tracheophyta</taxon>
        <taxon>Spermatophyta</taxon>
        <taxon>Magnoliopsida</taxon>
        <taxon>Liliopsida</taxon>
        <taxon>Poales</taxon>
        <taxon>Poaceae</taxon>
        <taxon>PACMAD clade</taxon>
        <taxon>Panicoideae</taxon>
        <taxon>Panicodae</taxon>
        <taxon>Paniceae</taxon>
        <taxon>Melinidinae</taxon>
        <taxon>Urochloa</taxon>
    </lineage>
</organism>
<feature type="domain" description="RING-type" evidence="2">
    <location>
        <begin position="180"/>
        <end position="222"/>
    </location>
</feature>
<evidence type="ECO:0000313" key="3">
    <source>
        <dbReference type="EMBL" id="CAL4994003.1"/>
    </source>
</evidence>
<dbReference type="EMBL" id="OZ075134">
    <property type="protein sequence ID" value="CAL4994003.1"/>
    <property type="molecule type" value="Genomic_DNA"/>
</dbReference>
<dbReference type="SUPFAM" id="SSF57850">
    <property type="entry name" value="RING/U-box"/>
    <property type="match status" value="1"/>
</dbReference>
<name>A0ABC9B7U2_9POAL</name>
<reference evidence="3" key="1">
    <citation type="submission" date="2024-10" db="EMBL/GenBank/DDBJ databases">
        <authorList>
            <person name="Ryan C."/>
        </authorList>
    </citation>
    <scope>NUCLEOTIDE SEQUENCE [LARGE SCALE GENOMIC DNA]</scope>
</reference>
<gene>
    <name evidence="3" type="ORF">URODEC1_LOCUS61741</name>
</gene>
<dbReference type="PANTHER" id="PTHR45676">
    <property type="entry name" value="RING-H2 FINGER PROTEIN ATL51-RELATED"/>
    <property type="match status" value="1"/>
</dbReference>
<dbReference type="GO" id="GO:0008270">
    <property type="term" value="F:zinc ion binding"/>
    <property type="evidence" value="ECO:0007669"/>
    <property type="project" value="UniProtKB-KW"/>
</dbReference>
<evidence type="ECO:0000256" key="1">
    <source>
        <dbReference type="PROSITE-ProRule" id="PRU00175"/>
    </source>
</evidence>
<keyword evidence="4" id="KW-1185">Reference proteome</keyword>
<dbReference type="SMART" id="SM00184">
    <property type="entry name" value="RING"/>
    <property type="match status" value="1"/>
</dbReference>
<dbReference type="InterPro" id="IPR001841">
    <property type="entry name" value="Znf_RING"/>
</dbReference>
<sequence>MDPECAANGVSITAEVTRVGMGAVPAEPQGDMMVLTVSLKETHQWVLIGSATRKKYRNPMLHRRRRISVLIPDCLLNNSAIAFHRNDRHCRDLIGETLECFSEVLTAGQGVSLAHWCSAVPDDLVQHIRWRAERIPVHLNVSCKVRLHVTVHFVYSEPMALLLGCISHSSVVAAAASQQCAICLDNMVQGADVLYLPSCRHGFHMQCILRWFEWGTICPMCRGQCRQFLPAPYMHQHP</sequence>
<dbReference type="PANTHER" id="PTHR45676:SF41">
    <property type="entry name" value="RING-H2 FINGER PROTEIN ATL66"/>
    <property type="match status" value="1"/>
</dbReference>
<keyword evidence="1" id="KW-0479">Metal-binding</keyword>
<evidence type="ECO:0000259" key="2">
    <source>
        <dbReference type="PROSITE" id="PS50089"/>
    </source>
</evidence>
<evidence type="ECO:0000313" key="4">
    <source>
        <dbReference type="Proteomes" id="UP001497457"/>
    </source>
</evidence>
<keyword evidence="1" id="KW-0863">Zinc-finger</keyword>
<dbReference type="AlphaFoldDB" id="A0ABC9B7U2"/>
<dbReference type="PROSITE" id="PS50089">
    <property type="entry name" value="ZF_RING_2"/>
    <property type="match status" value="1"/>
</dbReference>
<dbReference type="Gene3D" id="3.30.40.10">
    <property type="entry name" value="Zinc/RING finger domain, C3HC4 (zinc finger)"/>
    <property type="match status" value="1"/>
</dbReference>
<dbReference type="InterPro" id="IPR013083">
    <property type="entry name" value="Znf_RING/FYVE/PHD"/>
</dbReference>
<keyword evidence="1" id="KW-0862">Zinc</keyword>
<proteinExistence type="predicted"/>